<organism evidence="2 3">
    <name type="scientific">Helicobacter colisuis</name>
    <dbReference type="NCBI Taxonomy" id="2949739"/>
    <lineage>
        <taxon>Bacteria</taxon>
        <taxon>Pseudomonadati</taxon>
        <taxon>Campylobacterota</taxon>
        <taxon>Epsilonproteobacteria</taxon>
        <taxon>Campylobacterales</taxon>
        <taxon>Helicobacteraceae</taxon>
        <taxon>Helicobacter</taxon>
    </lineage>
</organism>
<reference evidence="2" key="1">
    <citation type="submission" date="2022-06" db="EMBL/GenBank/DDBJ databases">
        <title>Helicobacter colisuis sp. nov.</title>
        <authorList>
            <person name="Papic B."/>
            <person name="Gruntar I."/>
        </authorList>
    </citation>
    <scope>NUCLEOTIDE SEQUENCE</scope>
    <source>
        <strain evidence="2">11154-15</strain>
    </source>
</reference>
<feature type="domain" description="Isochorismatase-like" evidence="1">
    <location>
        <begin position="18"/>
        <end position="162"/>
    </location>
</feature>
<dbReference type="SUPFAM" id="SSF52499">
    <property type="entry name" value="Isochorismatase-like hydrolases"/>
    <property type="match status" value="1"/>
</dbReference>
<dbReference type="EMBL" id="JAMOKX010000001">
    <property type="protein sequence ID" value="MCL9818955.1"/>
    <property type="molecule type" value="Genomic_DNA"/>
</dbReference>
<accession>A0ABT0TTD9</accession>
<dbReference type="Pfam" id="PF00857">
    <property type="entry name" value="Isochorismatase"/>
    <property type="match status" value="1"/>
</dbReference>
<dbReference type="PANTHER" id="PTHR14119:SF3">
    <property type="entry name" value="ISOCHORISMATASE DOMAIN-CONTAINING PROTEIN 2"/>
    <property type="match status" value="1"/>
</dbReference>
<keyword evidence="3" id="KW-1185">Reference proteome</keyword>
<evidence type="ECO:0000259" key="1">
    <source>
        <dbReference type="Pfam" id="PF00857"/>
    </source>
</evidence>
<dbReference type="InterPro" id="IPR036380">
    <property type="entry name" value="Isochorismatase-like_sf"/>
</dbReference>
<dbReference type="RefSeq" id="WP_250603516.1">
    <property type="nucleotide sequence ID" value="NZ_JAMOKX010000001.1"/>
</dbReference>
<dbReference type="Proteomes" id="UP001057522">
    <property type="component" value="Unassembled WGS sequence"/>
</dbReference>
<evidence type="ECO:0000313" key="3">
    <source>
        <dbReference type="Proteomes" id="UP001057522"/>
    </source>
</evidence>
<evidence type="ECO:0000313" key="2">
    <source>
        <dbReference type="EMBL" id="MCL9818955.1"/>
    </source>
</evidence>
<name>A0ABT0TTD9_9HELI</name>
<protein>
    <submittedName>
        <fullName evidence="2">Isochorismatase family protein</fullName>
    </submittedName>
</protein>
<sequence length="185" mass="20843">MPSYTLKQKASFVKEGCVFICVDIQEKLFGVMQNQEKLLKNANNLLRCAEAFCQKALVLEQYPKGLGKAIVSHSSQIIQKNSFSAFGEETFCRALEKYNAQTLILFGIESHICVRETALDSLKRDFEVFIIEDACSARDAHNHALAMQELRDLGARIISTESALFSFLLHSKEENFKTISALVKE</sequence>
<dbReference type="PANTHER" id="PTHR14119">
    <property type="entry name" value="HYDROLASE"/>
    <property type="match status" value="1"/>
</dbReference>
<gene>
    <name evidence="2" type="ORF">NCR95_02035</name>
</gene>
<comment type="caution">
    <text evidence="2">The sequence shown here is derived from an EMBL/GenBank/DDBJ whole genome shotgun (WGS) entry which is preliminary data.</text>
</comment>
<proteinExistence type="predicted"/>
<dbReference type="InterPro" id="IPR050993">
    <property type="entry name" value="Isochorismatase_domain"/>
</dbReference>
<dbReference type="Gene3D" id="3.40.50.850">
    <property type="entry name" value="Isochorismatase-like"/>
    <property type="match status" value="1"/>
</dbReference>
<dbReference type="InterPro" id="IPR000868">
    <property type="entry name" value="Isochorismatase-like_dom"/>
</dbReference>